<gene>
    <name evidence="3" type="ORF">CYMTET_41072</name>
</gene>
<evidence type="ECO:0000256" key="1">
    <source>
        <dbReference type="SAM" id="Coils"/>
    </source>
</evidence>
<feature type="coiled-coil region" evidence="1">
    <location>
        <begin position="5"/>
        <end position="132"/>
    </location>
</feature>
<dbReference type="Proteomes" id="UP001190700">
    <property type="component" value="Unassembled WGS sequence"/>
</dbReference>
<dbReference type="AlphaFoldDB" id="A0AAE0F2X5"/>
<keyword evidence="1" id="KW-0175">Coiled coil</keyword>
<dbReference type="EMBL" id="LGRX02027276">
    <property type="protein sequence ID" value="KAK3249519.1"/>
    <property type="molecule type" value="Genomic_DNA"/>
</dbReference>
<reference evidence="3 4" key="1">
    <citation type="journal article" date="2015" name="Genome Biol. Evol.">
        <title>Comparative Genomics of a Bacterivorous Green Alga Reveals Evolutionary Causalities and Consequences of Phago-Mixotrophic Mode of Nutrition.</title>
        <authorList>
            <person name="Burns J.A."/>
            <person name="Paasch A."/>
            <person name="Narechania A."/>
            <person name="Kim E."/>
        </authorList>
    </citation>
    <scope>NUCLEOTIDE SEQUENCE [LARGE SCALE GENOMIC DNA]</scope>
    <source>
        <strain evidence="3 4">PLY_AMNH</strain>
    </source>
</reference>
<name>A0AAE0F2X5_9CHLO</name>
<protein>
    <submittedName>
        <fullName evidence="3">Uncharacterized protein</fullName>
    </submittedName>
</protein>
<keyword evidence="2" id="KW-0472">Membrane</keyword>
<evidence type="ECO:0000313" key="3">
    <source>
        <dbReference type="EMBL" id="KAK3249519.1"/>
    </source>
</evidence>
<comment type="caution">
    <text evidence="3">The sequence shown here is derived from an EMBL/GenBank/DDBJ whole genome shotgun (WGS) entry which is preliminary data.</text>
</comment>
<proteinExistence type="predicted"/>
<keyword evidence="4" id="KW-1185">Reference proteome</keyword>
<evidence type="ECO:0000256" key="2">
    <source>
        <dbReference type="SAM" id="Phobius"/>
    </source>
</evidence>
<sequence>MYAYQHSQEARIEQLQEKYNAETLKQERNTKELLDRLEEVESTSAEKVKTLQSSNAANQAAAAEAYRTQQKAVENERDAAMRKAAELKVQLLELQEERAGALAAAVASSSAVEKVAELRVALERERAAFEERKYFFDTAQTLGRVFDSLWWLWWLWWLCGLIVCYFDCQRRARYCPIHFHSECTHCCKAMRERKKCGK</sequence>
<feature type="transmembrane region" description="Helical" evidence="2">
    <location>
        <begin position="150"/>
        <end position="168"/>
    </location>
</feature>
<keyword evidence="2" id="KW-1133">Transmembrane helix</keyword>
<organism evidence="3 4">
    <name type="scientific">Cymbomonas tetramitiformis</name>
    <dbReference type="NCBI Taxonomy" id="36881"/>
    <lineage>
        <taxon>Eukaryota</taxon>
        <taxon>Viridiplantae</taxon>
        <taxon>Chlorophyta</taxon>
        <taxon>Pyramimonadophyceae</taxon>
        <taxon>Pyramimonadales</taxon>
        <taxon>Pyramimonadaceae</taxon>
        <taxon>Cymbomonas</taxon>
    </lineage>
</organism>
<accession>A0AAE0F2X5</accession>
<evidence type="ECO:0000313" key="4">
    <source>
        <dbReference type="Proteomes" id="UP001190700"/>
    </source>
</evidence>
<keyword evidence="2" id="KW-0812">Transmembrane</keyword>